<evidence type="ECO:0000256" key="3">
    <source>
        <dbReference type="ARBA" id="ARBA00022989"/>
    </source>
</evidence>
<dbReference type="InterPro" id="IPR017452">
    <property type="entry name" value="GPCR_Rhodpsn_7TM"/>
</dbReference>
<sequence>MEFSAMESTGDFNPSTRNFTTIYELDRVTPVICEQSSSCAHVEDTYMNKVMRYIDLYMNIILPCTLSVFTLGANTVNMMVLVKQGINTCVTLCLVCLSATDFLSRVAGWFSQLLGVLMILNIRLGFDPLAFSFFMVYTSAIFYDVSNTLTTFLSLERCLCVCLPLKLKDIFTFWRSVTVIVCIYLLCFGLLLPHFLSSGLKMRTSGNSTFLALWLSPDRAAVDVYIDAVHFCQTTVVMAVVFVCTLLMIVSLNHSKEGKTREVSLVKVL</sequence>
<dbReference type="PANTHER" id="PTHR46641:SF2">
    <property type="entry name" value="FMRFAMIDE RECEPTOR"/>
    <property type="match status" value="1"/>
</dbReference>
<organism evidence="7 8">
    <name type="scientific">Elysia crispata</name>
    <name type="common">lettuce slug</name>
    <dbReference type="NCBI Taxonomy" id="231223"/>
    <lineage>
        <taxon>Eukaryota</taxon>
        <taxon>Metazoa</taxon>
        <taxon>Spiralia</taxon>
        <taxon>Lophotrochozoa</taxon>
        <taxon>Mollusca</taxon>
        <taxon>Gastropoda</taxon>
        <taxon>Heterobranchia</taxon>
        <taxon>Euthyneura</taxon>
        <taxon>Panpulmonata</taxon>
        <taxon>Sacoglossa</taxon>
        <taxon>Placobranchoidea</taxon>
        <taxon>Plakobranchidae</taxon>
        <taxon>Elysia</taxon>
    </lineage>
</organism>
<keyword evidence="4 5" id="KW-0472">Membrane</keyword>
<dbReference type="GO" id="GO:0016020">
    <property type="term" value="C:membrane"/>
    <property type="evidence" value="ECO:0007669"/>
    <property type="project" value="UniProtKB-SubCell"/>
</dbReference>
<dbReference type="Proteomes" id="UP001283361">
    <property type="component" value="Unassembled WGS sequence"/>
</dbReference>
<evidence type="ECO:0000256" key="2">
    <source>
        <dbReference type="ARBA" id="ARBA00022692"/>
    </source>
</evidence>
<protein>
    <recommendedName>
        <fullName evidence="6">G-protein coupled receptors family 1 profile domain-containing protein</fullName>
    </recommendedName>
</protein>
<dbReference type="InterPro" id="IPR052954">
    <property type="entry name" value="GPCR-Ligand_Int"/>
</dbReference>
<reference evidence="7" key="1">
    <citation type="journal article" date="2023" name="G3 (Bethesda)">
        <title>A reference genome for the long-term kleptoplast-retaining sea slug Elysia crispata morphotype clarki.</title>
        <authorList>
            <person name="Eastman K.E."/>
            <person name="Pendleton A.L."/>
            <person name="Shaikh M.A."/>
            <person name="Suttiyut T."/>
            <person name="Ogas R."/>
            <person name="Tomko P."/>
            <person name="Gavelis G."/>
            <person name="Widhalm J.R."/>
            <person name="Wisecaver J.H."/>
        </authorList>
    </citation>
    <scope>NUCLEOTIDE SEQUENCE</scope>
    <source>
        <strain evidence="7">ECLA1</strain>
    </source>
</reference>
<accession>A0AAE0XWG0</accession>
<feature type="transmembrane region" description="Helical" evidence="5">
    <location>
        <begin position="177"/>
        <end position="196"/>
    </location>
</feature>
<feature type="transmembrane region" description="Helical" evidence="5">
    <location>
        <begin position="228"/>
        <end position="252"/>
    </location>
</feature>
<keyword evidence="3 5" id="KW-1133">Transmembrane helix</keyword>
<dbReference type="AlphaFoldDB" id="A0AAE0XWG0"/>
<dbReference type="InterPro" id="IPR019430">
    <property type="entry name" value="7TM_GPCR_serpentine_rcpt_Srx"/>
</dbReference>
<proteinExistence type="predicted"/>
<gene>
    <name evidence="7" type="ORF">RRG08_058375</name>
</gene>
<dbReference type="Gene3D" id="1.20.1070.10">
    <property type="entry name" value="Rhodopsin 7-helix transmembrane proteins"/>
    <property type="match status" value="1"/>
</dbReference>
<dbReference type="PROSITE" id="PS50262">
    <property type="entry name" value="G_PROTEIN_RECEP_F1_2"/>
    <property type="match status" value="1"/>
</dbReference>
<evidence type="ECO:0000256" key="1">
    <source>
        <dbReference type="ARBA" id="ARBA00004370"/>
    </source>
</evidence>
<evidence type="ECO:0000256" key="5">
    <source>
        <dbReference type="SAM" id="Phobius"/>
    </source>
</evidence>
<evidence type="ECO:0000313" key="7">
    <source>
        <dbReference type="EMBL" id="KAK3720487.1"/>
    </source>
</evidence>
<feature type="domain" description="G-protein coupled receptors family 1 profile" evidence="6">
    <location>
        <begin position="73"/>
        <end position="269"/>
    </location>
</feature>
<comment type="caution">
    <text evidence="7">The sequence shown here is derived from an EMBL/GenBank/DDBJ whole genome shotgun (WGS) entry which is preliminary data.</text>
</comment>
<evidence type="ECO:0000256" key="4">
    <source>
        <dbReference type="ARBA" id="ARBA00023136"/>
    </source>
</evidence>
<dbReference type="PANTHER" id="PTHR46641">
    <property type="entry name" value="FMRFAMIDE RECEPTOR-RELATED"/>
    <property type="match status" value="1"/>
</dbReference>
<evidence type="ECO:0000313" key="8">
    <source>
        <dbReference type="Proteomes" id="UP001283361"/>
    </source>
</evidence>
<name>A0AAE0XWG0_9GAST</name>
<comment type="subcellular location">
    <subcellularLocation>
        <location evidence="1">Membrane</location>
    </subcellularLocation>
</comment>
<dbReference type="EMBL" id="JAWDGP010007405">
    <property type="protein sequence ID" value="KAK3720487.1"/>
    <property type="molecule type" value="Genomic_DNA"/>
</dbReference>
<dbReference type="SUPFAM" id="SSF81321">
    <property type="entry name" value="Family A G protein-coupled receptor-like"/>
    <property type="match status" value="1"/>
</dbReference>
<evidence type="ECO:0000259" key="6">
    <source>
        <dbReference type="PROSITE" id="PS50262"/>
    </source>
</evidence>
<keyword evidence="2 5" id="KW-0812">Transmembrane</keyword>
<keyword evidence="8" id="KW-1185">Reference proteome</keyword>
<dbReference type="Pfam" id="PF10328">
    <property type="entry name" value="7TM_GPCR_Srx"/>
    <property type="match status" value="1"/>
</dbReference>
<feature type="transmembrane region" description="Helical" evidence="5">
    <location>
        <begin position="56"/>
        <end position="73"/>
    </location>
</feature>